<protein>
    <submittedName>
        <fullName evidence="2">Uncharacterized protein</fullName>
    </submittedName>
</protein>
<feature type="transmembrane region" description="Helical" evidence="1">
    <location>
        <begin position="20"/>
        <end position="38"/>
    </location>
</feature>
<feature type="transmembrane region" description="Helical" evidence="1">
    <location>
        <begin position="44"/>
        <end position="63"/>
    </location>
</feature>
<gene>
    <name evidence="2" type="ORF">DP107_14105</name>
</gene>
<accession>A0A554MXC8</accession>
<evidence type="ECO:0000313" key="2">
    <source>
        <dbReference type="EMBL" id="TSD09787.1"/>
    </source>
</evidence>
<keyword evidence="1" id="KW-1133">Transmembrane helix</keyword>
<dbReference type="Proteomes" id="UP000319894">
    <property type="component" value="Unassembled WGS sequence"/>
</dbReference>
<dbReference type="EMBL" id="QMDX01000010">
    <property type="protein sequence ID" value="TSD09787.1"/>
    <property type="molecule type" value="Genomic_DNA"/>
</dbReference>
<evidence type="ECO:0000313" key="3">
    <source>
        <dbReference type="Proteomes" id="UP000319894"/>
    </source>
</evidence>
<keyword evidence="1" id="KW-0472">Membrane</keyword>
<dbReference type="AlphaFoldDB" id="A0A554MXC8"/>
<name>A0A554MXC8_9EURY</name>
<keyword evidence="3" id="KW-1185">Reference proteome</keyword>
<proteinExistence type="predicted"/>
<dbReference type="OrthoDB" id="236103at2157"/>
<sequence>MSTNPIEAVERLDLDTRIQYGMMFLFGGLCLAAAVSPLELLVKAVLVAALFGFTAGLWVAHLVQIVQGAVARNQVANTVADE</sequence>
<evidence type="ECO:0000256" key="1">
    <source>
        <dbReference type="SAM" id="Phobius"/>
    </source>
</evidence>
<dbReference type="RefSeq" id="WP_144262792.1">
    <property type="nucleotide sequence ID" value="NZ_QMDX01000010.1"/>
</dbReference>
<organism evidence="2 3">
    <name type="scientific">Haloglomus irregulare</name>
    <dbReference type="NCBI Taxonomy" id="2234134"/>
    <lineage>
        <taxon>Archaea</taxon>
        <taxon>Methanobacteriati</taxon>
        <taxon>Methanobacteriota</taxon>
        <taxon>Stenosarchaea group</taxon>
        <taxon>Halobacteria</taxon>
        <taxon>Halobacteriales</taxon>
        <taxon>Natronomonadaceae</taxon>
        <taxon>Haloglomus</taxon>
    </lineage>
</organism>
<dbReference type="InParanoid" id="A0A554MXC8"/>
<comment type="caution">
    <text evidence="2">The sequence shown here is derived from an EMBL/GenBank/DDBJ whole genome shotgun (WGS) entry which is preliminary data.</text>
</comment>
<keyword evidence="1" id="KW-0812">Transmembrane</keyword>
<reference evidence="2 3" key="1">
    <citation type="submission" date="2018-06" db="EMBL/GenBank/DDBJ databases">
        <title>Natronomonas sp. F16-60 a new haloarchaeon isolated from a solar saltern of Isla Cristina, Huelva, Spain.</title>
        <authorList>
            <person name="Duran-Viseras A."/>
            <person name="Sanchez-Porro C."/>
            <person name="Ventosa A."/>
        </authorList>
    </citation>
    <scope>NUCLEOTIDE SEQUENCE [LARGE SCALE GENOMIC DNA]</scope>
    <source>
        <strain evidence="2 3">F16-60</strain>
    </source>
</reference>